<reference evidence="1" key="2">
    <citation type="submission" date="2021-09" db="EMBL/GenBank/DDBJ databases">
        <authorList>
            <person name="Gilroy R."/>
        </authorList>
    </citation>
    <scope>NUCLEOTIDE SEQUENCE</scope>
    <source>
        <strain evidence="1">1277</strain>
    </source>
</reference>
<evidence type="ECO:0000313" key="2">
    <source>
        <dbReference type="Proteomes" id="UP000776700"/>
    </source>
</evidence>
<proteinExistence type="predicted"/>
<reference evidence="1" key="1">
    <citation type="journal article" date="2021" name="PeerJ">
        <title>Extensive microbial diversity within the chicken gut microbiome revealed by metagenomics and culture.</title>
        <authorList>
            <person name="Gilroy R."/>
            <person name="Ravi A."/>
            <person name="Getino M."/>
            <person name="Pursley I."/>
            <person name="Horton D.L."/>
            <person name="Alikhan N.F."/>
            <person name="Baker D."/>
            <person name="Gharbi K."/>
            <person name="Hall N."/>
            <person name="Watson M."/>
            <person name="Adriaenssens E.M."/>
            <person name="Foster-Nyarko E."/>
            <person name="Jarju S."/>
            <person name="Secka A."/>
            <person name="Antonio M."/>
            <person name="Oren A."/>
            <person name="Chaudhuri R.R."/>
            <person name="La Ragione R."/>
            <person name="Hildebrand F."/>
            <person name="Pallen M.J."/>
        </authorList>
    </citation>
    <scope>NUCLEOTIDE SEQUENCE</scope>
    <source>
        <strain evidence="1">1277</strain>
    </source>
</reference>
<protein>
    <submittedName>
        <fullName evidence="1">Replication-relaxation family protein</fullName>
    </submittedName>
</protein>
<dbReference type="AlphaFoldDB" id="A0A921MYL6"/>
<gene>
    <name evidence="1" type="ORF">K8V90_00005</name>
</gene>
<name>A0A921MYL6_9FIRM</name>
<accession>A0A921MYL6</accession>
<comment type="caution">
    <text evidence="1">The sequence shown here is derived from an EMBL/GenBank/DDBJ whole genome shotgun (WGS) entry which is preliminary data.</text>
</comment>
<feature type="non-terminal residue" evidence="1">
    <location>
        <position position="1"/>
    </location>
</feature>
<evidence type="ECO:0000313" key="1">
    <source>
        <dbReference type="EMBL" id="HJG95473.1"/>
    </source>
</evidence>
<sequence length="179" mass="20927">DEKIIEFLKEYKCANTSSLAAIFFNGSKRPCSRRLKNLREHGFINSSQEFVCLEQIHYVGKKPTQLKHSTILTNFIAKLHQNNIDILKSKVEFKIENVRSDLLLVCKIQDKSYIFFIEVCNTKKFDVKKYIKLKESNSWRSIFPVFPGIIAISDKPVEKHKDLNIITMDLQLNDFDKLK</sequence>
<dbReference type="Proteomes" id="UP000776700">
    <property type="component" value="Unassembled WGS sequence"/>
</dbReference>
<dbReference type="EMBL" id="DYUB01000001">
    <property type="protein sequence ID" value="HJG95473.1"/>
    <property type="molecule type" value="Genomic_DNA"/>
</dbReference>
<organism evidence="1 2">
    <name type="scientific">Romboutsia timonensis</name>
    <dbReference type="NCBI Taxonomy" id="1776391"/>
    <lineage>
        <taxon>Bacteria</taxon>
        <taxon>Bacillati</taxon>
        <taxon>Bacillota</taxon>
        <taxon>Clostridia</taxon>
        <taxon>Peptostreptococcales</taxon>
        <taxon>Peptostreptococcaceae</taxon>
        <taxon>Romboutsia</taxon>
    </lineage>
</organism>